<reference evidence="1" key="1">
    <citation type="submission" date="2014-09" db="EMBL/GenBank/DDBJ databases">
        <authorList>
            <person name="Magalhaes I.L.F."/>
            <person name="Oliveira U."/>
            <person name="Santos F.R."/>
            <person name="Vidigal T.H.D.A."/>
            <person name="Brescovit A.D."/>
            <person name="Santos A.J."/>
        </authorList>
    </citation>
    <scope>NUCLEOTIDE SEQUENCE</scope>
    <source>
        <tissue evidence="1">Shoot tissue taken approximately 20 cm above the soil surface</tissue>
    </source>
</reference>
<reference evidence="1" key="2">
    <citation type="journal article" date="2015" name="Data Brief">
        <title>Shoot transcriptome of the giant reed, Arundo donax.</title>
        <authorList>
            <person name="Barrero R.A."/>
            <person name="Guerrero F.D."/>
            <person name="Moolhuijzen P."/>
            <person name="Goolsby J.A."/>
            <person name="Tidwell J."/>
            <person name="Bellgard S.E."/>
            <person name="Bellgard M.I."/>
        </authorList>
    </citation>
    <scope>NUCLEOTIDE SEQUENCE</scope>
    <source>
        <tissue evidence="1">Shoot tissue taken approximately 20 cm above the soil surface</tissue>
    </source>
</reference>
<dbReference type="AlphaFoldDB" id="A0A0A9BQP8"/>
<proteinExistence type="predicted"/>
<protein>
    <submittedName>
        <fullName evidence="1">Uncharacterized protein</fullName>
    </submittedName>
</protein>
<name>A0A0A9BQP8_ARUDO</name>
<evidence type="ECO:0000313" key="1">
    <source>
        <dbReference type="EMBL" id="JAD66309.1"/>
    </source>
</evidence>
<organism evidence="1">
    <name type="scientific">Arundo donax</name>
    <name type="common">Giant reed</name>
    <name type="synonym">Donax arundinaceus</name>
    <dbReference type="NCBI Taxonomy" id="35708"/>
    <lineage>
        <taxon>Eukaryota</taxon>
        <taxon>Viridiplantae</taxon>
        <taxon>Streptophyta</taxon>
        <taxon>Embryophyta</taxon>
        <taxon>Tracheophyta</taxon>
        <taxon>Spermatophyta</taxon>
        <taxon>Magnoliopsida</taxon>
        <taxon>Liliopsida</taxon>
        <taxon>Poales</taxon>
        <taxon>Poaceae</taxon>
        <taxon>PACMAD clade</taxon>
        <taxon>Arundinoideae</taxon>
        <taxon>Arundineae</taxon>
        <taxon>Arundo</taxon>
    </lineage>
</organism>
<accession>A0A0A9BQP8</accession>
<dbReference type="EMBL" id="GBRH01231586">
    <property type="protein sequence ID" value="JAD66309.1"/>
    <property type="molecule type" value="Transcribed_RNA"/>
</dbReference>
<sequence length="23" mass="2756">MQLLHCSDKMIWYNLCVICRTAN</sequence>